<dbReference type="EMBL" id="CP116346">
    <property type="protein sequence ID" value="WIT13584.1"/>
    <property type="molecule type" value="Genomic_DNA"/>
</dbReference>
<reference evidence="4" key="1">
    <citation type="submission" date="2023-01" db="EMBL/GenBank/DDBJ databases">
        <title>Whole genome sequence of Paucibacter sp. S2-9 isolated from pond sediment.</title>
        <authorList>
            <person name="Jung J.Y."/>
        </authorList>
    </citation>
    <scope>NUCLEOTIDE SEQUENCE</scope>
    <source>
        <strain evidence="4">S2-9</strain>
    </source>
</reference>
<dbReference type="NCBIfam" id="TIGR02595">
    <property type="entry name" value="PEP_CTERM"/>
    <property type="match status" value="1"/>
</dbReference>
<dbReference type="Proteomes" id="UP001177769">
    <property type="component" value="Chromosome"/>
</dbReference>
<organism evidence="4 5">
    <name type="scientific">Paucibacter sediminis</name>
    <dbReference type="NCBI Taxonomy" id="3019553"/>
    <lineage>
        <taxon>Bacteria</taxon>
        <taxon>Pseudomonadati</taxon>
        <taxon>Pseudomonadota</taxon>
        <taxon>Betaproteobacteria</taxon>
        <taxon>Burkholderiales</taxon>
        <taxon>Sphaerotilaceae</taxon>
        <taxon>Roseateles</taxon>
    </lineage>
</organism>
<dbReference type="InterPro" id="IPR013424">
    <property type="entry name" value="Ice-binding_C"/>
</dbReference>
<keyword evidence="2" id="KW-0732">Signal</keyword>
<evidence type="ECO:0000256" key="1">
    <source>
        <dbReference type="SAM" id="MobiDB-lite"/>
    </source>
</evidence>
<sequence length="197" mass="19554">MNNFRLTISAVALCALSLVAQAKPVQQVSPSSLDCAASDLGLASGNGFACAGYVEGNLLNEANSAAAAALLASLGLSDWTGQIAEKIELGGGSAVDFSTPLFGTTWVGIHKGKAGPNGVEGTAFYKFDAGTDLNSFKYLLAGSSGAVLYSTGKPTTPDGGSGGGGSGNQVPEPSSLLLLAAALGAAGLTAKRRRSAR</sequence>
<dbReference type="RefSeq" id="WP_285234702.1">
    <property type="nucleotide sequence ID" value="NZ_CP116346.1"/>
</dbReference>
<feature type="chain" id="PRO_5041689806" evidence="2">
    <location>
        <begin position="23"/>
        <end position="197"/>
    </location>
</feature>
<evidence type="ECO:0000313" key="5">
    <source>
        <dbReference type="Proteomes" id="UP001177769"/>
    </source>
</evidence>
<evidence type="ECO:0000256" key="2">
    <source>
        <dbReference type="SAM" id="SignalP"/>
    </source>
</evidence>
<proteinExistence type="predicted"/>
<dbReference type="KEGG" id="pais:PFX98_08195"/>
<feature type="region of interest" description="Disordered" evidence="1">
    <location>
        <begin position="152"/>
        <end position="172"/>
    </location>
</feature>
<gene>
    <name evidence="4" type="ORF">PFX98_08195</name>
</gene>
<name>A0AA95NG11_9BURK</name>
<dbReference type="AlphaFoldDB" id="A0AA95NG11"/>
<keyword evidence="5" id="KW-1185">Reference proteome</keyword>
<protein>
    <submittedName>
        <fullName evidence="4">PEP-CTERM sorting domain-containing protein</fullName>
    </submittedName>
</protein>
<feature type="domain" description="Ice-binding protein C-terminal" evidence="3">
    <location>
        <begin position="169"/>
        <end position="193"/>
    </location>
</feature>
<feature type="signal peptide" evidence="2">
    <location>
        <begin position="1"/>
        <end position="22"/>
    </location>
</feature>
<accession>A0AA95NG11</accession>
<evidence type="ECO:0000313" key="4">
    <source>
        <dbReference type="EMBL" id="WIT13584.1"/>
    </source>
</evidence>
<dbReference type="Pfam" id="PF07589">
    <property type="entry name" value="PEP-CTERM"/>
    <property type="match status" value="1"/>
</dbReference>
<evidence type="ECO:0000259" key="3">
    <source>
        <dbReference type="Pfam" id="PF07589"/>
    </source>
</evidence>